<sequence>MDVRRSWPTDAAYFLHNCCANSSDHEQASCAVIGRAWRSRAASARPCSAHDLMEAAAAVRRRLRQRCDG</sequence>
<evidence type="ECO:0000313" key="1">
    <source>
        <dbReference type="EMBL" id="KZV42940.1"/>
    </source>
</evidence>
<dbReference type="AlphaFoldDB" id="A0A2Z7CE61"/>
<reference evidence="1 2" key="1">
    <citation type="journal article" date="2015" name="Proc. Natl. Acad. Sci. U.S.A.">
        <title>The resurrection genome of Boea hygrometrica: A blueprint for survival of dehydration.</title>
        <authorList>
            <person name="Xiao L."/>
            <person name="Yang G."/>
            <person name="Zhang L."/>
            <person name="Yang X."/>
            <person name="Zhao S."/>
            <person name="Ji Z."/>
            <person name="Zhou Q."/>
            <person name="Hu M."/>
            <person name="Wang Y."/>
            <person name="Chen M."/>
            <person name="Xu Y."/>
            <person name="Jin H."/>
            <person name="Xiao X."/>
            <person name="Hu G."/>
            <person name="Bao F."/>
            <person name="Hu Y."/>
            <person name="Wan P."/>
            <person name="Li L."/>
            <person name="Deng X."/>
            <person name="Kuang T."/>
            <person name="Xiang C."/>
            <person name="Zhu J.K."/>
            <person name="Oliver M.J."/>
            <person name="He Y."/>
        </authorList>
    </citation>
    <scope>NUCLEOTIDE SEQUENCE [LARGE SCALE GENOMIC DNA]</scope>
    <source>
        <strain evidence="2">cv. XS01</strain>
    </source>
</reference>
<dbReference type="EMBL" id="KQ998524">
    <property type="protein sequence ID" value="KZV42940.1"/>
    <property type="molecule type" value="Genomic_DNA"/>
</dbReference>
<name>A0A2Z7CE61_9LAMI</name>
<gene>
    <name evidence="1" type="ORF">F511_43138</name>
</gene>
<proteinExistence type="predicted"/>
<keyword evidence="2" id="KW-1185">Reference proteome</keyword>
<organism evidence="1 2">
    <name type="scientific">Dorcoceras hygrometricum</name>
    <dbReference type="NCBI Taxonomy" id="472368"/>
    <lineage>
        <taxon>Eukaryota</taxon>
        <taxon>Viridiplantae</taxon>
        <taxon>Streptophyta</taxon>
        <taxon>Embryophyta</taxon>
        <taxon>Tracheophyta</taxon>
        <taxon>Spermatophyta</taxon>
        <taxon>Magnoliopsida</taxon>
        <taxon>eudicotyledons</taxon>
        <taxon>Gunneridae</taxon>
        <taxon>Pentapetalae</taxon>
        <taxon>asterids</taxon>
        <taxon>lamiids</taxon>
        <taxon>Lamiales</taxon>
        <taxon>Gesneriaceae</taxon>
        <taxon>Didymocarpoideae</taxon>
        <taxon>Trichosporeae</taxon>
        <taxon>Loxocarpinae</taxon>
        <taxon>Dorcoceras</taxon>
    </lineage>
</organism>
<dbReference type="Proteomes" id="UP000250235">
    <property type="component" value="Unassembled WGS sequence"/>
</dbReference>
<evidence type="ECO:0000313" key="2">
    <source>
        <dbReference type="Proteomes" id="UP000250235"/>
    </source>
</evidence>
<protein>
    <submittedName>
        <fullName evidence="1">Uncharacterized protein</fullName>
    </submittedName>
</protein>
<accession>A0A2Z7CE61</accession>